<keyword evidence="6" id="KW-0175">Coiled coil</keyword>
<feature type="binding site" evidence="4">
    <location>
        <position position="19"/>
    </location>
    <ligand>
        <name>Mg(2+)</name>
        <dbReference type="ChEBI" id="CHEBI:18420"/>
    </ligand>
</feature>
<feature type="binding site" evidence="4">
    <location>
        <position position="36"/>
    </location>
    <ligand>
        <name>Mg(2+)</name>
        <dbReference type="ChEBI" id="CHEBI:18420"/>
    </ligand>
</feature>
<dbReference type="NCBIfam" id="TIGR00231">
    <property type="entry name" value="small_GTP"/>
    <property type="match status" value="1"/>
</dbReference>
<keyword evidence="4" id="KW-0460">Magnesium</keyword>
<dbReference type="PROSITE" id="PS51419">
    <property type="entry name" value="RAB"/>
    <property type="match status" value="1"/>
</dbReference>
<evidence type="ECO:0000256" key="3">
    <source>
        <dbReference type="PIRSR" id="PIRSR606689-1"/>
    </source>
</evidence>
<feature type="binding site" evidence="3">
    <location>
        <position position="58"/>
    </location>
    <ligand>
        <name>GTP</name>
        <dbReference type="ChEBI" id="CHEBI:37565"/>
    </ligand>
</feature>
<feature type="binding site" evidence="3">
    <location>
        <begin position="114"/>
        <end position="117"/>
    </location>
    <ligand>
        <name>GTP</name>
        <dbReference type="ChEBI" id="CHEBI:37565"/>
    </ligand>
</feature>
<keyword evidence="2 3" id="KW-0342">GTP-binding</keyword>
<dbReference type="STRING" id="451379.A0A0N5AKG2"/>
<dbReference type="InterPro" id="IPR005225">
    <property type="entry name" value="Small_GTP-bd"/>
</dbReference>
<dbReference type="GO" id="GO:1905515">
    <property type="term" value="P:non-motile cilium assembly"/>
    <property type="evidence" value="ECO:0007669"/>
    <property type="project" value="TreeGrafter"/>
</dbReference>
<accession>A0A0N5AKG2</accession>
<dbReference type="GO" id="GO:0060170">
    <property type="term" value="C:ciliary membrane"/>
    <property type="evidence" value="ECO:0007669"/>
    <property type="project" value="TreeGrafter"/>
</dbReference>
<dbReference type="SUPFAM" id="SSF52540">
    <property type="entry name" value="P-loop containing nucleoside triphosphate hydrolases"/>
    <property type="match status" value="1"/>
</dbReference>
<name>A0A0N5AKG2_9BILA</name>
<dbReference type="Pfam" id="PF00025">
    <property type="entry name" value="Arf"/>
    <property type="match status" value="1"/>
</dbReference>
<dbReference type="PANTHER" id="PTHR46090">
    <property type="entry name" value="ADP-RIBOSYLATION FACTOR-LIKE PROTEIN 13B"/>
    <property type="match status" value="1"/>
</dbReference>
<feature type="coiled-coil region" evidence="6">
    <location>
        <begin position="170"/>
        <end position="197"/>
    </location>
</feature>
<dbReference type="AlphaFoldDB" id="A0A0N5AKG2"/>
<keyword evidence="1 3" id="KW-0547">Nucleotide-binding</keyword>
<keyword evidence="7" id="KW-1185">Reference proteome</keyword>
<comment type="similarity">
    <text evidence="5">Belongs to the small GTPase superfamily. Arf family.</text>
</comment>
<dbReference type="PANTHER" id="PTHR46090:SF2">
    <property type="entry name" value="ADP-RIBOSYLATION FACTOR-LIKE PROTEIN 13B"/>
    <property type="match status" value="1"/>
</dbReference>
<dbReference type="PRINTS" id="PR00328">
    <property type="entry name" value="SAR1GTPBP"/>
</dbReference>
<evidence type="ECO:0000256" key="5">
    <source>
        <dbReference type="RuleBase" id="RU003925"/>
    </source>
</evidence>
<dbReference type="SMART" id="SM00177">
    <property type="entry name" value="ARF"/>
    <property type="match status" value="1"/>
</dbReference>
<evidence type="ECO:0000256" key="1">
    <source>
        <dbReference type="ARBA" id="ARBA00022741"/>
    </source>
</evidence>
<evidence type="ECO:0000256" key="4">
    <source>
        <dbReference type="PIRSR" id="PIRSR606689-2"/>
    </source>
</evidence>
<dbReference type="PROSITE" id="PS51417">
    <property type="entry name" value="ARF"/>
    <property type="match status" value="1"/>
</dbReference>
<dbReference type="GO" id="GO:0003924">
    <property type="term" value="F:GTPase activity"/>
    <property type="evidence" value="ECO:0007669"/>
    <property type="project" value="InterPro"/>
</dbReference>
<evidence type="ECO:0000256" key="6">
    <source>
        <dbReference type="SAM" id="Coils"/>
    </source>
</evidence>
<dbReference type="GO" id="GO:0046872">
    <property type="term" value="F:metal ion binding"/>
    <property type="evidence" value="ECO:0007669"/>
    <property type="project" value="UniProtKB-KW"/>
</dbReference>
<sequence length="214" mass="24219">SISRKICLCILGVDGVGKSTIVRALANEDITKVLPTNGFTFSKINYNTVKIVFYDLGGGERIRDIWSNYYSETYGVVFVVDGTDTEHIEDNKKLLSSVVSNSDLSSKPLLLLINKKDQSGCFDEIQLSDKLGLHELAERHRTQIRECCSAIHGTGKNIDPSISDGIEWLLDRILERYNSLAKRVTEAEERLKIQQKEDRLNRMHRLTSTNTLEK</sequence>
<dbReference type="CDD" id="cd00878">
    <property type="entry name" value="Arf_Arl"/>
    <property type="match status" value="1"/>
</dbReference>
<dbReference type="WBParaSite" id="SMUV_0000498201-mRNA-1">
    <property type="protein sequence ID" value="SMUV_0000498201-mRNA-1"/>
    <property type="gene ID" value="SMUV_0000498201"/>
</dbReference>
<feature type="binding site" evidence="3">
    <location>
        <begin position="12"/>
        <end position="19"/>
    </location>
    <ligand>
        <name>GTP</name>
        <dbReference type="ChEBI" id="CHEBI:37565"/>
    </ligand>
</feature>
<dbReference type="Gene3D" id="3.40.50.300">
    <property type="entry name" value="P-loop containing nucleotide triphosphate hydrolases"/>
    <property type="match status" value="1"/>
</dbReference>
<dbReference type="Proteomes" id="UP000046393">
    <property type="component" value="Unplaced"/>
</dbReference>
<dbReference type="GO" id="GO:0005525">
    <property type="term" value="F:GTP binding"/>
    <property type="evidence" value="ECO:0007669"/>
    <property type="project" value="UniProtKB-KW"/>
</dbReference>
<dbReference type="InterPro" id="IPR027417">
    <property type="entry name" value="P-loop_NTPase"/>
</dbReference>
<dbReference type="InterPro" id="IPR006689">
    <property type="entry name" value="Small_GTPase_ARF/SAR"/>
</dbReference>
<dbReference type="InterPro" id="IPR051995">
    <property type="entry name" value="Ciliary_GTPase"/>
</dbReference>
<dbReference type="GO" id="GO:0097730">
    <property type="term" value="C:non-motile cilium"/>
    <property type="evidence" value="ECO:0007669"/>
    <property type="project" value="TreeGrafter"/>
</dbReference>
<dbReference type="SMART" id="SM00178">
    <property type="entry name" value="SAR"/>
    <property type="match status" value="1"/>
</dbReference>
<dbReference type="GO" id="GO:0097500">
    <property type="term" value="P:receptor localization to non-motile cilium"/>
    <property type="evidence" value="ECO:0007669"/>
    <property type="project" value="TreeGrafter"/>
</dbReference>
<proteinExistence type="inferred from homology"/>
<organism evidence="7 8">
    <name type="scientific">Syphacia muris</name>
    <dbReference type="NCBI Taxonomy" id="451379"/>
    <lineage>
        <taxon>Eukaryota</taxon>
        <taxon>Metazoa</taxon>
        <taxon>Ecdysozoa</taxon>
        <taxon>Nematoda</taxon>
        <taxon>Chromadorea</taxon>
        <taxon>Rhabditida</taxon>
        <taxon>Spirurina</taxon>
        <taxon>Oxyuridomorpha</taxon>
        <taxon>Oxyuroidea</taxon>
        <taxon>Oxyuridae</taxon>
        <taxon>Syphacia</taxon>
    </lineage>
</organism>
<evidence type="ECO:0000256" key="2">
    <source>
        <dbReference type="ARBA" id="ARBA00023134"/>
    </source>
</evidence>
<keyword evidence="4" id="KW-0479">Metal-binding</keyword>
<evidence type="ECO:0000313" key="8">
    <source>
        <dbReference type="WBParaSite" id="SMUV_0000498201-mRNA-1"/>
    </source>
</evidence>
<protein>
    <submittedName>
        <fullName evidence="8">ADP-ribosylation factor-like protein 13B</fullName>
    </submittedName>
</protein>
<reference evidence="8" key="1">
    <citation type="submission" date="2017-02" db="UniProtKB">
        <authorList>
            <consortium name="WormBaseParasite"/>
        </authorList>
    </citation>
    <scope>IDENTIFICATION</scope>
</reference>
<evidence type="ECO:0000313" key="7">
    <source>
        <dbReference type="Proteomes" id="UP000046393"/>
    </source>
</evidence>